<evidence type="ECO:0000256" key="3">
    <source>
        <dbReference type="ARBA" id="ARBA00022630"/>
    </source>
</evidence>
<dbReference type="AlphaFoldDB" id="A0A0C5V3H0"/>
<dbReference type="InterPro" id="IPR010209">
    <property type="entry name" value="Ion_transpt_RnfG/RsxG"/>
</dbReference>
<dbReference type="HAMAP" id="MF_00479">
    <property type="entry name" value="RsxG_RnfG"/>
    <property type="match status" value="1"/>
</dbReference>
<evidence type="ECO:0000313" key="9">
    <source>
        <dbReference type="EMBL" id="AJQ94070.1"/>
    </source>
</evidence>
<feature type="modified residue" description="FMN phosphoryl threonine" evidence="6">
    <location>
        <position position="186"/>
    </location>
</feature>
<evidence type="ECO:0000256" key="2">
    <source>
        <dbReference type="ARBA" id="ARBA00022553"/>
    </source>
</evidence>
<dbReference type="GO" id="GO:0010181">
    <property type="term" value="F:FMN binding"/>
    <property type="evidence" value="ECO:0007669"/>
    <property type="project" value="InterPro"/>
</dbReference>
<feature type="domain" description="FMN-binding" evidence="8">
    <location>
        <begin position="111"/>
        <end position="203"/>
    </location>
</feature>
<dbReference type="GO" id="GO:0005886">
    <property type="term" value="C:plasma membrane"/>
    <property type="evidence" value="ECO:0007669"/>
    <property type="project" value="UniProtKB-SubCell"/>
</dbReference>
<dbReference type="HOGENOM" id="CLU_077882_1_0_6"/>
<dbReference type="RefSeq" id="WP_044616675.1">
    <property type="nucleotide sequence ID" value="NZ_CP007142.1"/>
</dbReference>
<keyword evidence="1 6" id="KW-0813">Transport</keyword>
<keyword evidence="6" id="KW-0997">Cell inner membrane</keyword>
<keyword evidence="6 7" id="KW-0472">Membrane</keyword>
<dbReference type="STRING" id="1445510.YC6258_02026"/>
<dbReference type="InterPro" id="IPR007329">
    <property type="entry name" value="FMN-bd"/>
</dbReference>
<dbReference type="PIRSF" id="PIRSF006091">
    <property type="entry name" value="E_trnsport_RnfG"/>
    <property type="match status" value="1"/>
</dbReference>
<keyword evidence="6 7" id="KW-1133">Transmembrane helix</keyword>
<keyword evidence="3 6" id="KW-0285">Flavoprotein</keyword>
<keyword evidence="6" id="KW-1278">Translocase</keyword>
<keyword evidence="5 6" id="KW-0249">Electron transport</keyword>
<evidence type="ECO:0000259" key="8">
    <source>
        <dbReference type="SMART" id="SM00900"/>
    </source>
</evidence>
<dbReference type="SMART" id="SM00900">
    <property type="entry name" value="FMN_bind"/>
    <property type="match status" value="1"/>
</dbReference>
<reference evidence="9 10" key="1">
    <citation type="submission" date="2014-01" db="EMBL/GenBank/DDBJ databases">
        <title>Full genme sequencing of cellulolytic bacterium Gynuella sunshinyii YC6258T gen. nov., sp. nov.</title>
        <authorList>
            <person name="Khan H."/>
            <person name="Chung E.J."/>
            <person name="Chung Y.R."/>
        </authorList>
    </citation>
    <scope>NUCLEOTIDE SEQUENCE [LARGE SCALE GENOMIC DNA]</scope>
    <source>
        <strain evidence="9 10">YC6258</strain>
    </source>
</reference>
<dbReference type="EMBL" id="CP007142">
    <property type="protein sequence ID" value="AJQ94070.1"/>
    <property type="molecule type" value="Genomic_DNA"/>
</dbReference>
<dbReference type="PANTHER" id="PTHR36118">
    <property type="entry name" value="ION-TRANSLOCATING OXIDOREDUCTASE COMPLEX SUBUNIT G"/>
    <property type="match status" value="1"/>
</dbReference>
<accession>A0A0C5V3H0</accession>
<dbReference type="PANTHER" id="PTHR36118:SF1">
    <property type="entry name" value="ION-TRANSLOCATING OXIDOREDUCTASE COMPLEX SUBUNIT G"/>
    <property type="match status" value="1"/>
</dbReference>
<keyword evidence="2 6" id="KW-0597">Phosphoprotein</keyword>
<evidence type="ECO:0000256" key="1">
    <source>
        <dbReference type="ARBA" id="ARBA00022448"/>
    </source>
</evidence>
<gene>
    <name evidence="6" type="primary">rnfG</name>
    <name evidence="9" type="ORF">YC6258_02026</name>
</gene>
<dbReference type="PATRIC" id="fig|1445510.3.peg.1982"/>
<keyword evidence="4 6" id="KW-0288">FMN</keyword>
<name>A0A0C5V3H0_9GAMM</name>
<comment type="cofactor">
    <cofactor evidence="6">
        <name>FMN</name>
        <dbReference type="ChEBI" id="CHEBI:58210"/>
    </cofactor>
</comment>
<proteinExistence type="inferred from homology"/>
<keyword evidence="9" id="KW-0830">Ubiquinone</keyword>
<comment type="subcellular location">
    <subcellularLocation>
        <location evidence="6">Cell inner membrane</location>
        <topology evidence="6">Single-pass membrane protein</topology>
    </subcellularLocation>
</comment>
<evidence type="ECO:0000313" key="10">
    <source>
        <dbReference type="Proteomes" id="UP000032266"/>
    </source>
</evidence>
<organism evidence="9 10">
    <name type="scientific">Gynuella sunshinyii YC6258</name>
    <dbReference type="NCBI Taxonomy" id="1445510"/>
    <lineage>
        <taxon>Bacteria</taxon>
        <taxon>Pseudomonadati</taxon>
        <taxon>Pseudomonadota</taxon>
        <taxon>Gammaproteobacteria</taxon>
        <taxon>Oceanospirillales</taxon>
        <taxon>Saccharospirillaceae</taxon>
        <taxon>Gynuella</taxon>
    </lineage>
</organism>
<sequence>MHQDVIKGQADPSYRAQVSYQAGMLAGLCCMISIIIYMGYHSTMEDIRLRMTEDRQALLQQVLPAGVYDNHPDQETFQLTDADYLPEPVIIYPARQNGHLMAVAFQTAAKGYSGDIHLMIGVTLSGELLGVRVISHTETPGLGDKIEVAKDDWITRFKGHSLNNTTAQQWQVKKDGGEFDQFTGATITPRAVVKAVYEALLFVQKHEQAMMIDLPASEEP</sequence>
<dbReference type="KEGG" id="gsn:YC6258_02026"/>
<keyword evidence="6" id="KW-1003">Cell membrane</keyword>
<protein>
    <recommendedName>
        <fullName evidence="6">Ion-translocating oxidoreductase complex subunit G</fullName>
        <ecNumber evidence="6">7.-.-.-</ecNumber>
    </recommendedName>
    <alternativeName>
        <fullName evidence="6">Rnf electron transport complex subunit G</fullName>
    </alternativeName>
</protein>
<dbReference type="NCBIfam" id="NF002519">
    <property type="entry name" value="PRK01908.1"/>
    <property type="match status" value="1"/>
</dbReference>
<comment type="function">
    <text evidence="6">Part of a membrane-bound complex that couples electron transfer with translocation of ions across the membrane.</text>
</comment>
<dbReference type="GO" id="GO:0022900">
    <property type="term" value="P:electron transport chain"/>
    <property type="evidence" value="ECO:0007669"/>
    <property type="project" value="UniProtKB-UniRule"/>
</dbReference>
<comment type="subunit">
    <text evidence="6">The complex is composed of six subunits: RnfA, RnfB, RnfC, RnfD, RnfE and RnfG.</text>
</comment>
<keyword evidence="6 7" id="KW-0812">Transmembrane</keyword>
<evidence type="ECO:0000256" key="5">
    <source>
        <dbReference type="ARBA" id="ARBA00022982"/>
    </source>
</evidence>
<dbReference type="GO" id="GO:0009055">
    <property type="term" value="F:electron transfer activity"/>
    <property type="evidence" value="ECO:0007669"/>
    <property type="project" value="InterPro"/>
</dbReference>
<feature type="transmembrane region" description="Helical" evidence="7">
    <location>
        <begin position="20"/>
        <end position="40"/>
    </location>
</feature>
<dbReference type="Pfam" id="PF04205">
    <property type="entry name" value="FMN_bind"/>
    <property type="match status" value="1"/>
</dbReference>
<evidence type="ECO:0000256" key="6">
    <source>
        <dbReference type="HAMAP-Rule" id="MF_00479"/>
    </source>
</evidence>
<dbReference type="NCBIfam" id="TIGR01947">
    <property type="entry name" value="rnfG"/>
    <property type="match status" value="1"/>
</dbReference>
<evidence type="ECO:0000256" key="7">
    <source>
        <dbReference type="SAM" id="Phobius"/>
    </source>
</evidence>
<dbReference type="EC" id="7.-.-.-" evidence="6"/>
<keyword evidence="10" id="KW-1185">Reference proteome</keyword>
<comment type="similarity">
    <text evidence="6">Belongs to the RnfG family.</text>
</comment>
<dbReference type="OrthoDB" id="9784165at2"/>
<evidence type="ECO:0000256" key="4">
    <source>
        <dbReference type="ARBA" id="ARBA00022643"/>
    </source>
</evidence>
<dbReference type="Proteomes" id="UP000032266">
    <property type="component" value="Chromosome"/>
</dbReference>